<proteinExistence type="predicted"/>
<evidence type="ECO:0000313" key="2">
    <source>
        <dbReference type="Proteomes" id="UP000002700"/>
    </source>
</evidence>
<protein>
    <submittedName>
        <fullName evidence="1">Uncharacterized protein</fullName>
    </submittedName>
</protein>
<gene>
    <name evidence="1" type="ordered locus">BURPS1710b_A2142</name>
</gene>
<accession>Q3JGL0</accession>
<sequence length="250" mass="26832">MRDRIIFVDAHSSVLRFARTPCPRTPPYPPRYAALIRSFSSRFAPVSASTTRPVSSTYPRSATCSALCAFCSTRNTVTPSARIVRMMSKICAITSGARPSVGSSSSSRRGRLISARPIASICCSPPDIVPARCAERSLSRGNSRYTCSTPSSISWRFAKKPPIFRFSSTVRLGNTRRPSGEIASPRRMISCVGIAVISSPSNSTRPLDARGVPHTVIISVVLPAPLLPISVTISPFFTSIDTPDSASIAP</sequence>
<dbReference type="Proteomes" id="UP000002700">
    <property type="component" value="Chromosome II"/>
</dbReference>
<dbReference type="EMBL" id="CP000125">
    <property type="protein sequence ID" value="ABA53740.1"/>
    <property type="molecule type" value="Genomic_DNA"/>
</dbReference>
<organism evidence="1 2">
    <name type="scientific">Burkholderia pseudomallei (strain 1710b)</name>
    <dbReference type="NCBI Taxonomy" id="320372"/>
    <lineage>
        <taxon>Bacteria</taxon>
        <taxon>Pseudomonadati</taxon>
        <taxon>Pseudomonadota</taxon>
        <taxon>Betaproteobacteria</taxon>
        <taxon>Burkholderiales</taxon>
        <taxon>Burkholderiaceae</taxon>
        <taxon>Burkholderia</taxon>
        <taxon>pseudomallei group</taxon>
    </lineage>
</organism>
<dbReference type="AlphaFoldDB" id="Q3JGL0"/>
<name>Q3JGL0_BURP1</name>
<dbReference type="AntiFam" id="ANF00062">
    <property type="entry name" value="Shadow ORF (opposite ABC transporter protein)"/>
</dbReference>
<dbReference type="EnsemblBacteria" id="ABA53740">
    <property type="protein sequence ID" value="ABA53740"/>
    <property type="gene ID" value="BURPS1710b_A2142"/>
</dbReference>
<evidence type="ECO:0000313" key="1">
    <source>
        <dbReference type="EMBL" id="ABA53740.1"/>
    </source>
</evidence>
<dbReference type="HOGENOM" id="CLU_1109779_0_0_4"/>
<reference evidence="1 2" key="1">
    <citation type="submission" date="2005-09" db="EMBL/GenBank/DDBJ databases">
        <authorList>
            <person name="Woods D.E."/>
            <person name="Nierman W.C."/>
        </authorList>
    </citation>
    <scope>NUCLEOTIDE SEQUENCE [LARGE SCALE GENOMIC DNA]</scope>
    <source>
        <strain evidence="1 2">1710b</strain>
    </source>
</reference>
<dbReference type="KEGG" id="bpm:BURPS1710b_A2142"/>